<evidence type="ECO:0000256" key="1">
    <source>
        <dbReference type="ARBA" id="ARBA00022801"/>
    </source>
</evidence>
<dbReference type="AlphaFoldDB" id="A0A8F9TUY6"/>
<keyword evidence="1" id="KW-0378">Hydrolase</keyword>
<accession>A0A8F9TUY6</accession>
<dbReference type="Proteomes" id="UP000825051">
    <property type="component" value="Chromosome"/>
</dbReference>
<reference evidence="2" key="1">
    <citation type="submission" date="2021-08" db="EMBL/GenBank/DDBJ databases">
        <title>Genome of a novel bacterium of the phylum Verrucomicrobia, Oleiharenicola sp. KSB-15.</title>
        <authorList>
            <person name="Chung J.-H."/>
            <person name="Ahn J.-H."/>
            <person name="Yoon Y."/>
            <person name="Kim D.-Y."/>
            <person name="An S.-H."/>
            <person name="Park I."/>
            <person name="Yeon J."/>
        </authorList>
    </citation>
    <scope>NUCLEOTIDE SEQUENCE</scope>
    <source>
        <strain evidence="2">KSB-15</strain>
    </source>
</reference>
<evidence type="ECO:0000313" key="3">
    <source>
        <dbReference type="Proteomes" id="UP000825051"/>
    </source>
</evidence>
<dbReference type="PANTHER" id="PTHR47406">
    <property type="entry name" value="COAGULATION FACTOR 5/8 TYPE, C-TERMINAL"/>
    <property type="match status" value="1"/>
</dbReference>
<evidence type="ECO:0000313" key="2">
    <source>
        <dbReference type="EMBL" id="QYM78552.1"/>
    </source>
</evidence>
<protein>
    <submittedName>
        <fullName evidence="2">DUF4838 domain-containing protein</fullName>
    </submittedName>
</protein>
<gene>
    <name evidence="2" type="ORF">K0B96_14800</name>
</gene>
<dbReference type="InterPro" id="IPR032287">
    <property type="entry name" value="DUF4838"/>
</dbReference>
<dbReference type="PANTHER" id="PTHR47406:SF2">
    <property type="entry name" value="ALPHA GLUCURONIDASE N-TERMINAL DOMAIN-CONTAINING PROTEIN"/>
    <property type="match status" value="1"/>
</dbReference>
<organism evidence="2 3">
    <name type="scientific">Horticoccus luteus</name>
    <dbReference type="NCBI Taxonomy" id="2862869"/>
    <lineage>
        <taxon>Bacteria</taxon>
        <taxon>Pseudomonadati</taxon>
        <taxon>Verrucomicrobiota</taxon>
        <taxon>Opitutia</taxon>
        <taxon>Opitutales</taxon>
        <taxon>Opitutaceae</taxon>
        <taxon>Horticoccus</taxon>
    </lineage>
</organism>
<dbReference type="KEGG" id="ole:K0B96_14800"/>
<dbReference type="Pfam" id="PF16126">
    <property type="entry name" value="DUF4838"/>
    <property type="match status" value="1"/>
</dbReference>
<dbReference type="InterPro" id="IPR029018">
    <property type="entry name" value="Hex-like_dom2"/>
</dbReference>
<sequence>MGLVALAWCGAAFGRPLTVVKAGEPPALVVLPAQPNEVSRYAAEELVYHIRRATGVTLTVVREGREMPAGGARLYVGDTQAARGAGIDVQQLAREAFAFRAVADGFVIAGSDEGGEALDVSVAAGTLFGVYEWLEEVVQVRWLWPGELGTFVPIHATVVADVPDAIRAPHFVQRQVRGGLTFKSEHPTMGFSPGALEDYAHAQAVYLRRHRMGRAKNLTYRHAFTDWWEKYGAEHPEWFQLVNGKRGPTAPGRSYSMCVSNPEFQHKIVELWRERRAKDGSAASHYLNAVENGIMGLCECDNCRALDGPQPDDFLDYYARTSKMMGSHCVTDRYAKFWLAVQAEARKTDPDVTLVVYNYFNYYYFPSAAITLNDHILVGSYPSSGWYPRSPEENEWFRRQWQGWARTGAKLFSRGNYCLDGYNMPYVYAHQFADEFKFQVSTGMVATDYDALTGQWSTQGPNIYLLMRLQTRPDEDADRLLEEYYGAFGAAAAEVRAYFNYWEAYVVTQREHTSAVFDDMKASRWRSWAKVAHEVFPAASFTPAERLLAAAAAAVKDDAEAAQRVEFLRLGLVQAKLCSRVAGLLTLADPHATPERGAAALAELAAFRHAHEREWIGNFNHSAWIEDASWVWPAAKSNQSN</sequence>
<dbReference type="RefSeq" id="WP_220161656.1">
    <property type="nucleotide sequence ID" value="NZ_CP080507.1"/>
</dbReference>
<dbReference type="GO" id="GO:0016787">
    <property type="term" value="F:hydrolase activity"/>
    <property type="evidence" value="ECO:0007669"/>
    <property type="project" value="UniProtKB-KW"/>
</dbReference>
<proteinExistence type="predicted"/>
<keyword evidence="3" id="KW-1185">Reference proteome</keyword>
<name>A0A8F9TUY6_9BACT</name>
<dbReference type="EMBL" id="CP080507">
    <property type="protein sequence ID" value="QYM78552.1"/>
    <property type="molecule type" value="Genomic_DNA"/>
</dbReference>
<dbReference type="GO" id="GO:0005975">
    <property type="term" value="P:carbohydrate metabolic process"/>
    <property type="evidence" value="ECO:0007669"/>
    <property type="project" value="UniProtKB-ARBA"/>
</dbReference>
<dbReference type="Gene3D" id="3.30.379.10">
    <property type="entry name" value="Chitobiase/beta-hexosaminidase domain 2-like"/>
    <property type="match status" value="1"/>
</dbReference>